<evidence type="ECO:0000256" key="1">
    <source>
        <dbReference type="SAM" id="MobiDB-lite"/>
    </source>
</evidence>
<sequence length="40" mass="4560">MRRTTAESVIVESTRILRSHLGQRSASKPNERFMSTTHST</sequence>
<organism evidence="2 3">
    <name type="scientific">Sorangium cellulosum So0157-2</name>
    <dbReference type="NCBI Taxonomy" id="1254432"/>
    <lineage>
        <taxon>Bacteria</taxon>
        <taxon>Pseudomonadati</taxon>
        <taxon>Myxococcota</taxon>
        <taxon>Polyangia</taxon>
        <taxon>Polyangiales</taxon>
        <taxon>Polyangiaceae</taxon>
        <taxon>Sorangium</taxon>
    </lineage>
</organism>
<proteinExistence type="predicted"/>
<gene>
    <name evidence="2" type="ORF">SCE1572_39875</name>
</gene>
<name>S4Y7C4_SORCE</name>
<reference evidence="2 3" key="1">
    <citation type="journal article" date="2013" name="Sci. Rep.">
        <title>Extraordinary expansion of a Sorangium cellulosum genome from an alkaline milieu.</title>
        <authorList>
            <person name="Han K."/>
            <person name="Li Z.F."/>
            <person name="Peng R."/>
            <person name="Zhu L.P."/>
            <person name="Zhou T."/>
            <person name="Wang L.G."/>
            <person name="Li S.G."/>
            <person name="Zhang X.B."/>
            <person name="Hu W."/>
            <person name="Wu Z.H."/>
            <person name="Qin N."/>
            <person name="Li Y.Z."/>
        </authorList>
    </citation>
    <scope>NUCLEOTIDE SEQUENCE [LARGE SCALE GENOMIC DNA]</scope>
    <source>
        <strain evidence="2 3">So0157-2</strain>
    </source>
</reference>
<dbReference type="AlphaFoldDB" id="S4Y7C4"/>
<dbReference type="HOGENOM" id="CLU_3296651_0_0_7"/>
<evidence type="ECO:0000313" key="2">
    <source>
        <dbReference type="EMBL" id="AGP40125.1"/>
    </source>
</evidence>
<evidence type="ECO:0000313" key="3">
    <source>
        <dbReference type="Proteomes" id="UP000014803"/>
    </source>
</evidence>
<dbReference type="KEGG" id="scu:SCE1572_39875"/>
<protein>
    <submittedName>
        <fullName evidence="2">Uncharacterized protein</fullName>
    </submittedName>
</protein>
<feature type="region of interest" description="Disordered" evidence="1">
    <location>
        <begin position="20"/>
        <end position="40"/>
    </location>
</feature>
<dbReference type="Proteomes" id="UP000014803">
    <property type="component" value="Chromosome"/>
</dbReference>
<accession>S4Y7C4</accession>
<feature type="compositionally biased region" description="Polar residues" evidence="1">
    <location>
        <begin position="22"/>
        <end position="40"/>
    </location>
</feature>
<dbReference type="EMBL" id="CP003969">
    <property type="protein sequence ID" value="AGP40125.1"/>
    <property type="molecule type" value="Genomic_DNA"/>
</dbReference>